<accession>A0A4R2MCK9</accession>
<dbReference type="PIRSF" id="PIRSF000456">
    <property type="entry name" value="UDP-GlcNAc_acltr"/>
    <property type="match status" value="1"/>
</dbReference>
<keyword evidence="1 7" id="KW-0444">Lipid biosynthesis</keyword>
<dbReference type="Pfam" id="PF00132">
    <property type="entry name" value="Hexapep"/>
    <property type="match status" value="1"/>
</dbReference>
<comment type="subcellular location">
    <subcellularLocation>
        <location evidence="7">Cytoplasm</location>
    </subcellularLocation>
</comment>
<dbReference type="Gene3D" id="2.160.10.10">
    <property type="entry name" value="Hexapeptide repeat proteins"/>
    <property type="match status" value="1"/>
</dbReference>
<dbReference type="UniPathway" id="UPA00359">
    <property type="reaction ID" value="UER00477"/>
</dbReference>
<feature type="domain" description="UDP N-acetylglucosamine O-acyltransferase C-terminal" evidence="8">
    <location>
        <begin position="176"/>
        <end position="260"/>
    </location>
</feature>
<dbReference type="NCBIfam" id="TIGR01852">
    <property type="entry name" value="lipid_A_lpxA"/>
    <property type="match status" value="1"/>
</dbReference>
<dbReference type="GO" id="GO:0009245">
    <property type="term" value="P:lipid A biosynthetic process"/>
    <property type="evidence" value="ECO:0007669"/>
    <property type="project" value="UniProtKB-UniRule"/>
</dbReference>
<dbReference type="PANTHER" id="PTHR43480:SF1">
    <property type="entry name" value="ACYL-[ACYL-CARRIER-PROTEIN]--UDP-N-ACETYLGLUCOSAMINE O-ACYLTRANSFERASE, MITOCHONDRIAL-RELATED"/>
    <property type="match status" value="1"/>
</dbReference>
<name>A0A4R2MCK9_RUBGE</name>
<proteinExistence type="inferred from homology"/>
<evidence type="ECO:0000256" key="2">
    <source>
        <dbReference type="ARBA" id="ARBA00022556"/>
    </source>
</evidence>
<dbReference type="InterPro" id="IPR037157">
    <property type="entry name" value="Acetyltransf_C_sf"/>
</dbReference>
<dbReference type="InterPro" id="IPR001451">
    <property type="entry name" value="Hexapep"/>
</dbReference>
<evidence type="ECO:0000256" key="3">
    <source>
        <dbReference type="ARBA" id="ARBA00022679"/>
    </source>
</evidence>
<reference evidence="9 10" key="1">
    <citation type="submission" date="2019-03" db="EMBL/GenBank/DDBJ databases">
        <title>Genomic Encyclopedia of Type Strains, Phase IV (KMG-IV): sequencing the most valuable type-strain genomes for metagenomic binning, comparative biology and taxonomic classification.</title>
        <authorList>
            <person name="Goeker M."/>
        </authorList>
    </citation>
    <scope>NUCLEOTIDE SEQUENCE [LARGE SCALE GENOMIC DNA]</scope>
    <source>
        <strain evidence="9 10">DSM 1709</strain>
    </source>
</reference>
<dbReference type="PANTHER" id="PTHR43480">
    <property type="entry name" value="ACYL-[ACYL-CARRIER-PROTEIN]--UDP-N-ACETYLGLUCOSAMINE O-ACYLTRANSFERASE"/>
    <property type="match status" value="1"/>
</dbReference>
<dbReference type="GeneID" id="99684948"/>
<keyword evidence="5 7" id="KW-0443">Lipid metabolism</keyword>
<dbReference type="HAMAP" id="MF_00387">
    <property type="entry name" value="LpxA"/>
    <property type="match status" value="1"/>
</dbReference>
<evidence type="ECO:0000259" key="8">
    <source>
        <dbReference type="Pfam" id="PF13720"/>
    </source>
</evidence>
<evidence type="ECO:0000256" key="6">
    <source>
        <dbReference type="ARBA" id="ARBA00023315"/>
    </source>
</evidence>
<gene>
    <name evidence="7" type="primary">lpxA</name>
    <name evidence="9" type="ORF">EV684_102266</name>
</gene>
<evidence type="ECO:0000256" key="7">
    <source>
        <dbReference type="HAMAP-Rule" id="MF_00387"/>
    </source>
</evidence>
<dbReference type="Pfam" id="PF13720">
    <property type="entry name" value="Acetyltransf_11"/>
    <property type="match status" value="1"/>
</dbReference>
<protein>
    <recommendedName>
        <fullName evidence="7">Acyl-[acyl-carrier-protein]--UDP-N-acetylglucosamine O-acyltransferase</fullName>
        <shortName evidence="7">UDP-N-acetylglucosamine acyltransferase</shortName>
        <ecNumber evidence="7">2.3.1.129</ecNumber>
    </recommendedName>
</protein>
<evidence type="ECO:0000313" key="9">
    <source>
        <dbReference type="EMBL" id="TCP04512.1"/>
    </source>
</evidence>
<evidence type="ECO:0000256" key="5">
    <source>
        <dbReference type="ARBA" id="ARBA00023098"/>
    </source>
</evidence>
<comment type="function">
    <text evidence="7">Involved in the biosynthesis of lipid A, a phosphorylated glycolipid that anchors the lipopolysaccharide to the outer membrane of the cell.</text>
</comment>
<comment type="subunit">
    <text evidence="7">Homotrimer.</text>
</comment>
<dbReference type="EMBL" id="SLXD01000002">
    <property type="protein sequence ID" value="TCP04512.1"/>
    <property type="molecule type" value="Genomic_DNA"/>
</dbReference>
<organism evidence="9 10">
    <name type="scientific">Rubrivivax gelatinosus</name>
    <name type="common">Rhodocyclus gelatinosus</name>
    <name type="synonym">Rhodopseudomonas gelatinosa</name>
    <dbReference type="NCBI Taxonomy" id="28068"/>
    <lineage>
        <taxon>Bacteria</taxon>
        <taxon>Pseudomonadati</taxon>
        <taxon>Pseudomonadota</taxon>
        <taxon>Betaproteobacteria</taxon>
        <taxon>Burkholderiales</taxon>
        <taxon>Sphaerotilaceae</taxon>
        <taxon>Rubrivivax</taxon>
    </lineage>
</organism>
<comment type="similarity">
    <text evidence="7">Belongs to the transferase hexapeptide repeat family. LpxA subfamily.</text>
</comment>
<keyword evidence="4 7" id="KW-0677">Repeat</keyword>
<sequence>MTRIHPTAIVDPKAELDESVVVGPYAVIGAGVRIAAGSSIGPHCIVEGPTTIGRDNTIYGHAAIGTAPQDMKYRGEPTELVIGERNTIREFCHFNRGTTQDGGVTRIGDDNWIMAYVHIAHDVQLGSRCILANNATLAGHVHVGDWVIVGGLTGIHQFCHVGAHAMTGFQSHVSQDVPPFMMVSGNPLGVHGFNVEGLRRRGFSRERIGLVKQMHRLLYRDGLTLDKAREAIAALAGQVDGGDADVALVLDFLAASTRGIAR</sequence>
<dbReference type="SUPFAM" id="SSF51161">
    <property type="entry name" value="Trimeric LpxA-like enzymes"/>
    <property type="match status" value="1"/>
</dbReference>
<dbReference type="InterPro" id="IPR011004">
    <property type="entry name" value="Trimer_LpxA-like_sf"/>
</dbReference>
<comment type="catalytic activity">
    <reaction evidence="7">
        <text>a (3R)-hydroxyacyl-[ACP] + UDP-N-acetyl-alpha-D-glucosamine = a UDP-3-O-[(3R)-3-hydroxyacyl]-N-acetyl-alpha-D-glucosamine + holo-[ACP]</text>
        <dbReference type="Rhea" id="RHEA:67812"/>
        <dbReference type="Rhea" id="RHEA-COMP:9685"/>
        <dbReference type="Rhea" id="RHEA-COMP:9945"/>
        <dbReference type="ChEBI" id="CHEBI:57705"/>
        <dbReference type="ChEBI" id="CHEBI:64479"/>
        <dbReference type="ChEBI" id="CHEBI:78827"/>
        <dbReference type="ChEBI" id="CHEBI:173225"/>
        <dbReference type="EC" id="2.3.1.129"/>
    </reaction>
</comment>
<dbReference type="EC" id="2.3.1.129" evidence="7"/>
<comment type="pathway">
    <text evidence="7">Glycolipid biosynthesis; lipid IV(A) biosynthesis; lipid IV(A) from (3R)-3-hydroxytetradecanoyl-[acyl-carrier-protein] and UDP-N-acetyl-alpha-D-glucosamine: step 1/6.</text>
</comment>
<dbReference type="GO" id="GO:0008780">
    <property type="term" value="F:acyl-[acyl-carrier-protein]-UDP-N-acetylglucosamine O-acyltransferase activity"/>
    <property type="evidence" value="ECO:0007669"/>
    <property type="project" value="UniProtKB-UniRule"/>
</dbReference>
<dbReference type="GO" id="GO:0016020">
    <property type="term" value="C:membrane"/>
    <property type="evidence" value="ECO:0007669"/>
    <property type="project" value="GOC"/>
</dbReference>
<keyword evidence="7" id="KW-0963">Cytoplasm</keyword>
<keyword evidence="3 7" id="KW-0808">Transferase</keyword>
<evidence type="ECO:0000256" key="4">
    <source>
        <dbReference type="ARBA" id="ARBA00022737"/>
    </source>
</evidence>
<dbReference type="InterPro" id="IPR029098">
    <property type="entry name" value="Acetyltransf_C"/>
</dbReference>
<dbReference type="GO" id="GO:0005737">
    <property type="term" value="C:cytoplasm"/>
    <property type="evidence" value="ECO:0007669"/>
    <property type="project" value="UniProtKB-SubCell"/>
</dbReference>
<evidence type="ECO:0000256" key="1">
    <source>
        <dbReference type="ARBA" id="ARBA00022516"/>
    </source>
</evidence>
<dbReference type="InterPro" id="IPR010137">
    <property type="entry name" value="Lipid_A_LpxA"/>
</dbReference>
<dbReference type="RefSeq" id="WP_132645014.1">
    <property type="nucleotide sequence ID" value="NZ_CP181386.1"/>
</dbReference>
<keyword evidence="6 7" id="KW-0012">Acyltransferase</keyword>
<dbReference type="Gene3D" id="1.20.1180.10">
    <property type="entry name" value="Udp N-acetylglucosamine O-acyltransferase, C-terminal domain"/>
    <property type="match status" value="1"/>
</dbReference>
<dbReference type="AlphaFoldDB" id="A0A4R2MCK9"/>
<keyword evidence="2 7" id="KW-0441">Lipid A biosynthesis</keyword>
<dbReference type="OrthoDB" id="9807278at2"/>
<dbReference type="NCBIfam" id="NF003657">
    <property type="entry name" value="PRK05289.1"/>
    <property type="match status" value="1"/>
</dbReference>
<dbReference type="Proteomes" id="UP000295106">
    <property type="component" value="Unassembled WGS sequence"/>
</dbReference>
<comment type="caution">
    <text evidence="9">The sequence shown here is derived from an EMBL/GenBank/DDBJ whole genome shotgun (WGS) entry which is preliminary data.</text>
</comment>
<evidence type="ECO:0000313" key="10">
    <source>
        <dbReference type="Proteomes" id="UP000295106"/>
    </source>
</evidence>
<dbReference type="CDD" id="cd03351">
    <property type="entry name" value="LbH_UDP-GlcNAc_AT"/>
    <property type="match status" value="1"/>
</dbReference>